<keyword evidence="2" id="KW-0812">Transmembrane</keyword>
<accession>A0A0K8TNP1</accession>
<keyword evidence="2" id="KW-1133">Transmembrane helix</keyword>
<dbReference type="AlphaFoldDB" id="A0A0K8TNP1"/>
<name>A0A0K8TNP1_TABBR</name>
<keyword evidence="2" id="KW-0472">Membrane</keyword>
<organism evidence="3">
    <name type="scientific">Tabanus bromius</name>
    <name type="common">Band-eyed brown horse fly</name>
    <dbReference type="NCBI Taxonomy" id="304241"/>
    <lineage>
        <taxon>Eukaryota</taxon>
        <taxon>Metazoa</taxon>
        <taxon>Ecdysozoa</taxon>
        <taxon>Arthropoda</taxon>
        <taxon>Hexapoda</taxon>
        <taxon>Insecta</taxon>
        <taxon>Pterygota</taxon>
        <taxon>Neoptera</taxon>
        <taxon>Endopterygota</taxon>
        <taxon>Diptera</taxon>
        <taxon>Brachycera</taxon>
        <taxon>Tabanomorpha</taxon>
        <taxon>Tabanoidea</taxon>
        <taxon>Tabanidae</taxon>
        <taxon>Tabanus</taxon>
    </lineage>
</organism>
<feature type="compositionally biased region" description="Basic residues" evidence="1">
    <location>
        <begin position="10"/>
        <end position="19"/>
    </location>
</feature>
<evidence type="ECO:0000313" key="3">
    <source>
        <dbReference type="EMBL" id="JAI15984.1"/>
    </source>
</evidence>
<dbReference type="Pfam" id="PF10151">
    <property type="entry name" value="TMEM214"/>
    <property type="match status" value="1"/>
</dbReference>
<feature type="transmembrane region" description="Helical" evidence="2">
    <location>
        <begin position="37"/>
        <end position="57"/>
    </location>
</feature>
<feature type="non-terminal residue" evidence="3">
    <location>
        <position position="1"/>
    </location>
</feature>
<feature type="region of interest" description="Disordered" evidence="1">
    <location>
        <begin position="1"/>
        <end position="25"/>
    </location>
</feature>
<sequence>NKMVQNAKANKSKQNKGKKNLQEKTTQLKKKAAKRSLCPWMCGTFLLFLGVGGVIAYDTYLHDGVFEKSATGKVLKDVGALPYVETAWYKTMSNGARGYQWLETNVPVYYGKTKVVLKPYTDLTCDLYKITLNTVVSTFEWGRNYVVTKTPLVADYVNKYVPGLTQKIHEFSLSAWSSSVNAYHNSCDFFKTKVFIGSLSPENLGKALNQTQIAAAQYYSWFHEKVDAYAKIK</sequence>
<dbReference type="EMBL" id="GDAI01001619">
    <property type="protein sequence ID" value="JAI15984.1"/>
    <property type="molecule type" value="mRNA"/>
</dbReference>
<protein>
    <submittedName>
        <fullName evidence="3">Putative conserved plasma membrane protein</fullName>
    </submittedName>
</protein>
<dbReference type="InterPro" id="IPR019308">
    <property type="entry name" value="TMEM214"/>
</dbReference>
<evidence type="ECO:0000256" key="1">
    <source>
        <dbReference type="SAM" id="MobiDB-lite"/>
    </source>
</evidence>
<proteinExistence type="evidence at transcript level"/>
<reference evidence="3" key="1">
    <citation type="journal article" date="2015" name="Insect Biochem. Mol. Biol.">
        <title>An insight into the sialome of the horse fly, Tabanus bromius.</title>
        <authorList>
            <person name="Ribeiro J.M."/>
            <person name="Kazimirova M."/>
            <person name="Takac P."/>
            <person name="Andersen J.F."/>
            <person name="Francischetti I.M."/>
        </authorList>
    </citation>
    <scope>NUCLEOTIDE SEQUENCE</scope>
</reference>
<evidence type="ECO:0000256" key="2">
    <source>
        <dbReference type="SAM" id="Phobius"/>
    </source>
</evidence>